<dbReference type="Gene3D" id="1.10.443.10">
    <property type="entry name" value="Intergrase catalytic core"/>
    <property type="match status" value="1"/>
</dbReference>
<dbReference type="PANTHER" id="PTHR30349">
    <property type="entry name" value="PHAGE INTEGRASE-RELATED"/>
    <property type="match status" value="1"/>
</dbReference>
<dbReference type="PANTHER" id="PTHR30349:SF64">
    <property type="entry name" value="PROPHAGE INTEGRASE INTD-RELATED"/>
    <property type="match status" value="1"/>
</dbReference>
<reference evidence="8" key="1">
    <citation type="journal article" date="2014" name="Int. J. Syst. Evol. Microbiol.">
        <title>Complete genome of a new Firmicutes species belonging to the dominant human colonic microbiota ('Ruminococcus bicirculans') reveals two chromosomes and a selective capacity to utilize plant glucans.</title>
        <authorList>
            <consortium name="NISC Comparative Sequencing Program"/>
            <person name="Wegmann U."/>
            <person name="Louis P."/>
            <person name="Goesmann A."/>
            <person name="Henrissat B."/>
            <person name="Duncan S.H."/>
            <person name="Flint H.J."/>
        </authorList>
    </citation>
    <scope>NUCLEOTIDE SEQUENCE</scope>
    <source>
        <strain evidence="8">JCM 17590</strain>
    </source>
</reference>
<evidence type="ECO:0000256" key="4">
    <source>
        <dbReference type="PROSITE-ProRule" id="PRU01248"/>
    </source>
</evidence>
<name>A0ABP7ZK07_9MICO</name>
<evidence type="ECO:0000313" key="8">
    <source>
        <dbReference type="EMBL" id="GAA4160905.1"/>
    </source>
</evidence>
<evidence type="ECO:0000259" key="7">
    <source>
        <dbReference type="PROSITE" id="PS51900"/>
    </source>
</evidence>
<dbReference type="InterPro" id="IPR011010">
    <property type="entry name" value="DNA_brk_join_enz"/>
</dbReference>
<dbReference type="InterPro" id="IPR010998">
    <property type="entry name" value="Integrase_recombinase_N"/>
</dbReference>
<dbReference type="PROSITE" id="PS51898">
    <property type="entry name" value="TYR_RECOMBINASE"/>
    <property type="match status" value="1"/>
</dbReference>
<dbReference type="Pfam" id="PF22022">
    <property type="entry name" value="Phage_int_M"/>
    <property type="match status" value="1"/>
</dbReference>
<keyword evidence="9" id="KW-1185">Reference proteome</keyword>
<dbReference type="SUPFAM" id="SSF56349">
    <property type="entry name" value="DNA breaking-rejoining enzymes"/>
    <property type="match status" value="1"/>
</dbReference>
<comment type="caution">
    <text evidence="8">The sequence shown here is derived from an EMBL/GenBank/DDBJ whole genome shotgun (WGS) entry which is preliminary data.</text>
</comment>
<evidence type="ECO:0000259" key="6">
    <source>
        <dbReference type="PROSITE" id="PS51898"/>
    </source>
</evidence>
<comment type="similarity">
    <text evidence="1">Belongs to the 'phage' integrase family.</text>
</comment>
<dbReference type="InterPro" id="IPR053876">
    <property type="entry name" value="Phage_int_M"/>
</dbReference>
<evidence type="ECO:0000256" key="5">
    <source>
        <dbReference type="SAM" id="MobiDB-lite"/>
    </source>
</evidence>
<keyword evidence="2 4" id="KW-0238">DNA-binding</keyword>
<gene>
    <name evidence="8" type="ORF">GCM10022286_17690</name>
</gene>
<evidence type="ECO:0000313" key="9">
    <source>
        <dbReference type="Proteomes" id="UP001415169"/>
    </source>
</evidence>
<feature type="region of interest" description="Disordered" evidence="5">
    <location>
        <begin position="369"/>
        <end position="412"/>
    </location>
</feature>
<reference evidence="8" key="2">
    <citation type="submission" date="2023-12" db="EMBL/GenBank/DDBJ databases">
        <authorList>
            <person name="Sun Q."/>
            <person name="Inoue M."/>
        </authorList>
    </citation>
    <scope>NUCLEOTIDE SEQUENCE</scope>
    <source>
        <strain evidence="8">JCM 17590</strain>
    </source>
</reference>
<dbReference type="InterPro" id="IPR044068">
    <property type="entry name" value="CB"/>
</dbReference>
<feature type="domain" description="Core-binding (CB)" evidence="7">
    <location>
        <begin position="62"/>
        <end position="142"/>
    </location>
</feature>
<dbReference type="Pfam" id="PF00589">
    <property type="entry name" value="Phage_integrase"/>
    <property type="match status" value="1"/>
</dbReference>
<dbReference type="Proteomes" id="UP001415169">
    <property type="component" value="Unassembled WGS sequence"/>
</dbReference>
<dbReference type="PROSITE" id="PS51900">
    <property type="entry name" value="CB"/>
    <property type="match status" value="1"/>
</dbReference>
<proteinExistence type="inferred from homology"/>
<dbReference type="Gene3D" id="1.10.150.130">
    <property type="match status" value="1"/>
</dbReference>
<evidence type="ECO:0000256" key="1">
    <source>
        <dbReference type="ARBA" id="ARBA00008857"/>
    </source>
</evidence>
<dbReference type="EMBL" id="BAABBV010000001">
    <property type="protein sequence ID" value="GAA4160905.1"/>
    <property type="molecule type" value="Genomic_DNA"/>
</dbReference>
<dbReference type="CDD" id="cd01189">
    <property type="entry name" value="INT_ICEBs1_C_like"/>
    <property type="match status" value="1"/>
</dbReference>
<sequence length="412" mass="45944">MGSIEPYSTSAGRRYRVRYRKPDRSQTDKRGFRTKRDAELFLASVTVSMTRGEWIDPSNSRITVREWGETWFEAQVQVKPATRSGYRYNLDHHIYPLWGERRLVEIGHAEVQDWVGALSARLKPSTVKQIYLVLSGLMKFAIRDGRLVRNPCEFIRLPRIERKRKGYLTADQVAHVASLCSSDADLVVFLAFTGLRWGEMAALRVASVDFDRRRVAVDESVVELEGVMTWGTPKNHERRSVPFPDFLVGPLAARCEGRSLDAPLFTSANGGLIRNGNFRHRVFEPAVRQAMAEDPGFPWVTPHDLRHTAASLAISAGANVKAVQRLLGHASAATTLDVYAELFEDDLDAVAAALTHRVGASRVGKMWAEPKRPAITKGPRPKKKGPRSGNSMVAPTGVDPVTSRFSVVRSTN</sequence>
<dbReference type="InterPro" id="IPR002104">
    <property type="entry name" value="Integrase_catalytic"/>
</dbReference>
<evidence type="ECO:0000256" key="2">
    <source>
        <dbReference type="ARBA" id="ARBA00023125"/>
    </source>
</evidence>
<feature type="domain" description="Tyr recombinase" evidence="6">
    <location>
        <begin position="163"/>
        <end position="352"/>
    </location>
</feature>
<evidence type="ECO:0000256" key="3">
    <source>
        <dbReference type="ARBA" id="ARBA00023172"/>
    </source>
</evidence>
<dbReference type="InterPro" id="IPR050090">
    <property type="entry name" value="Tyrosine_recombinase_XerCD"/>
</dbReference>
<organism evidence="8 9">
    <name type="scientific">Gryllotalpicola daejeonensis</name>
    <dbReference type="NCBI Taxonomy" id="993087"/>
    <lineage>
        <taxon>Bacteria</taxon>
        <taxon>Bacillati</taxon>
        <taxon>Actinomycetota</taxon>
        <taxon>Actinomycetes</taxon>
        <taxon>Micrococcales</taxon>
        <taxon>Microbacteriaceae</taxon>
        <taxon>Gryllotalpicola</taxon>
    </lineage>
</organism>
<dbReference type="InterPro" id="IPR013762">
    <property type="entry name" value="Integrase-like_cat_sf"/>
</dbReference>
<accession>A0ABP7ZK07</accession>
<feature type="compositionally biased region" description="Polar residues" evidence="5">
    <location>
        <begin position="403"/>
        <end position="412"/>
    </location>
</feature>
<keyword evidence="3" id="KW-0233">DNA recombination</keyword>
<protein>
    <submittedName>
        <fullName evidence="8">Site-specific integrase</fullName>
    </submittedName>
</protein>